<dbReference type="PROSITE" id="PS50405">
    <property type="entry name" value="GST_CTER"/>
    <property type="match status" value="1"/>
</dbReference>
<dbReference type="PANTHER" id="PTHR11571:SF150">
    <property type="entry name" value="GLUTATHIONE S-TRANSFERASE"/>
    <property type="match status" value="1"/>
</dbReference>
<dbReference type="EnsemblMetazoa" id="XM_003386713.3">
    <property type="protein sequence ID" value="XP_003386761.1"/>
    <property type="gene ID" value="LOC100640669"/>
</dbReference>
<dbReference type="STRING" id="400682.A0A1X7UTQ8"/>
<dbReference type="AlphaFoldDB" id="A0A1X7UTQ8"/>
<dbReference type="FunFam" id="1.20.1050.10:FF:000030">
    <property type="entry name" value="Glutathione S-transferase S1"/>
    <property type="match status" value="1"/>
</dbReference>
<feature type="domain" description="GST N-terminal" evidence="1">
    <location>
        <begin position="2"/>
        <end position="79"/>
    </location>
</feature>
<dbReference type="InterPro" id="IPR004046">
    <property type="entry name" value="GST_C"/>
</dbReference>
<dbReference type="SFLD" id="SFLDG00363">
    <property type="entry name" value="AMPS_(cytGST):_Alpha-__Mu-__Pi"/>
    <property type="match status" value="1"/>
</dbReference>
<dbReference type="EnsemblMetazoa" id="Aqu2.1.31380_001">
    <property type="protein sequence ID" value="Aqu2.1.31380_001"/>
    <property type="gene ID" value="Aqu2.1.31380"/>
</dbReference>
<dbReference type="InParanoid" id="A0A1X7UTQ8"/>
<evidence type="ECO:0000259" key="2">
    <source>
        <dbReference type="PROSITE" id="PS50405"/>
    </source>
</evidence>
<dbReference type="InterPro" id="IPR036282">
    <property type="entry name" value="Glutathione-S-Trfase_C_sf"/>
</dbReference>
<dbReference type="SFLD" id="SFLDS00019">
    <property type="entry name" value="Glutathione_Transferase_(cytos"/>
    <property type="match status" value="1"/>
</dbReference>
<dbReference type="KEGG" id="aqu:100640669"/>
<evidence type="ECO:0000259" key="1">
    <source>
        <dbReference type="PROSITE" id="PS50404"/>
    </source>
</evidence>
<dbReference type="InterPro" id="IPR004045">
    <property type="entry name" value="Glutathione_S-Trfase_N"/>
</dbReference>
<dbReference type="CDD" id="cd03039">
    <property type="entry name" value="GST_N_Sigma_like"/>
    <property type="match status" value="1"/>
</dbReference>
<dbReference type="InterPro" id="IPR010987">
    <property type="entry name" value="Glutathione-S-Trfase_C-like"/>
</dbReference>
<dbReference type="InterPro" id="IPR050213">
    <property type="entry name" value="GST_superfamily"/>
</dbReference>
<evidence type="ECO:0000313" key="4">
    <source>
        <dbReference type="Proteomes" id="UP000007879"/>
    </source>
</evidence>
<dbReference type="SUPFAM" id="SSF47616">
    <property type="entry name" value="GST C-terminal domain-like"/>
    <property type="match status" value="1"/>
</dbReference>
<protein>
    <recommendedName>
        <fullName evidence="5">GST N-terminal domain-containing protein</fullName>
    </recommendedName>
</protein>
<dbReference type="InterPro" id="IPR040079">
    <property type="entry name" value="Glutathione_S-Trfase"/>
</dbReference>
<dbReference type="GO" id="GO:0004364">
    <property type="term" value="F:glutathione transferase activity"/>
    <property type="evidence" value="ECO:0007669"/>
    <property type="project" value="TreeGrafter"/>
</dbReference>
<organism evidence="3">
    <name type="scientific">Amphimedon queenslandica</name>
    <name type="common">Sponge</name>
    <dbReference type="NCBI Taxonomy" id="400682"/>
    <lineage>
        <taxon>Eukaryota</taxon>
        <taxon>Metazoa</taxon>
        <taxon>Porifera</taxon>
        <taxon>Demospongiae</taxon>
        <taxon>Heteroscleromorpha</taxon>
        <taxon>Haplosclerida</taxon>
        <taxon>Niphatidae</taxon>
        <taxon>Amphimedon</taxon>
    </lineage>
</organism>
<dbReference type="FunCoup" id="A0A1X7UTQ8">
    <property type="interactions" value="17"/>
</dbReference>
<dbReference type="Proteomes" id="UP000007879">
    <property type="component" value="Unassembled WGS sequence"/>
</dbReference>
<dbReference type="SUPFAM" id="SSF52833">
    <property type="entry name" value="Thioredoxin-like"/>
    <property type="match status" value="1"/>
</dbReference>
<name>A0A1X7UTQ8_AMPQE</name>
<evidence type="ECO:0000313" key="3">
    <source>
        <dbReference type="EnsemblMetazoa" id="Aqu2.1.31380_001"/>
    </source>
</evidence>
<proteinExistence type="predicted"/>
<dbReference type="eggNOG" id="KOG1695">
    <property type="taxonomic scope" value="Eukaryota"/>
</dbReference>
<sequence>MSDFKLYYFPFKGRAEPIRILFAYKGIKYEDIRIPKDKWLEFKPQTPFGSMPVLEEGGKKLGGSLVVLRYLAEKPEFGAAGSNAWENAWLANIADFVNDFSNELIKVVFEKDEDKKKELDAKFIAETVPKYLGRLNEMATSTGYLCCNRLTYPDIFLYYMIIGIAQQRPQVLESYSGLLQLISNVESDPNIAKWLKERPQTDI</sequence>
<dbReference type="CDD" id="cd03192">
    <property type="entry name" value="GST_C_Sigma_like"/>
    <property type="match status" value="1"/>
</dbReference>
<reference evidence="3" key="2">
    <citation type="submission" date="2017-05" db="UniProtKB">
        <authorList>
            <consortium name="EnsemblMetazoa"/>
        </authorList>
    </citation>
    <scope>IDENTIFICATION</scope>
</reference>
<gene>
    <name evidence="3" type="primary">100640669</name>
</gene>
<accession>A0A1X7UTQ8</accession>
<dbReference type="Gene3D" id="1.20.1050.10">
    <property type="match status" value="1"/>
</dbReference>
<dbReference type="PANTHER" id="PTHR11571">
    <property type="entry name" value="GLUTATHIONE S-TRANSFERASE"/>
    <property type="match status" value="1"/>
</dbReference>
<reference evidence="4" key="1">
    <citation type="journal article" date="2010" name="Nature">
        <title>The Amphimedon queenslandica genome and the evolution of animal complexity.</title>
        <authorList>
            <person name="Srivastava M."/>
            <person name="Simakov O."/>
            <person name="Chapman J."/>
            <person name="Fahey B."/>
            <person name="Gauthier M.E."/>
            <person name="Mitros T."/>
            <person name="Richards G.S."/>
            <person name="Conaco C."/>
            <person name="Dacre M."/>
            <person name="Hellsten U."/>
            <person name="Larroux C."/>
            <person name="Putnam N.H."/>
            <person name="Stanke M."/>
            <person name="Adamska M."/>
            <person name="Darling A."/>
            <person name="Degnan S.M."/>
            <person name="Oakley T.H."/>
            <person name="Plachetzki D.C."/>
            <person name="Zhai Y."/>
            <person name="Adamski M."/>
            <person name="Calcino A."/>
            <person name="Cummins S.F."/>
            <person name="Goodstein D.M."/>
            <person name="Harris C."/>
            <person name="Jackson D.J."/>
            <person name="Leys S.P."/>
            <person name="Shu S."/>
            <person name="Woodcroft B.J."/>
            <person name="Vervoort M."/>
            <person name="Kosik K.S."/>
            <person name="Manning G."/>
            <person name="Degnan B.M."/>
            <person name="Rokhsar D.S."/>
        </authorList>
    </citation>
    <scope>NUCLEOTIDE SEQUENCE [LARGE SCALE GENOMIC DNA]</scope>
</reference>
<dbReference type="Gene3D" id="3.40.30.10">
    <property type="entry name" value="Glutaredoxin"/>
    <property type="match status" value="1"/>
</dbReference>
<feature type="domain" description="GST C-terminal" evidence="2">
    <location>
        <begin position="83"/>
        <end position="203"/>
    </location>
</feature>
<dbReference type="PROSITE" id="PS50404">
    <property type="entry name" value="GST_NTER"/>
    <property type="match status" value="1"/>
</dbReference>
<dbReference type="OrthoDB" id="414243at2759"/>
<dbReference type="InterPro" id="IPR036249">
    <property type="entry name" value="Thioredoxin-like_sf"/>
</dbReference>
<keyword evidence="4" id="KW-1185">Reference proteome</keyword>
<dbReference type="Pfam" id="PF02798">
    <property type="entry name" value="GST_N"/>
    <property type="match status" value="1"/>
</dbReference>
<dbReference type="Pfam" id="PF14497">
    <property type="entry name" value="GST_C_3"/>
    <property type="match status" value="1"/>
</dbReference>
<dbReference type="GO" id="GO:0006749">
    <property type="term" value="P:glutathione metabolic process"/>
    <property type="evidence" value="ECO:0007669"/>
    <property type="project" value="TreeGrafter"/>
</dbReference>
<evidence type="ECO:0008006" key="5">
    <source>
        <dbReference type="Google" id="ProtNLM"/>
    </source>
</evidence>
<dbReference type="SFLD" id="SFLDG01205">
    <property type="entry name" value="AMPS.1"/>
    <property type="match status" value="1"/>
</dbReference>